<organism evidence="1 2">
    <name type="scientific">Paractinoplanes globisporus</name>
    <dbReference type="NCBI Taxonomy" id="113565"/>
    <lineage>
        <taxon>Bacteria</taxon>
        <taxon>Bacillati</taxon>
        <taxon>Actinomycetota</taxon>
        <taxon>Actinomycetes</taxon>
        <taxon>Micromonosporales</taxon>
        <taxon>Micromonosporaceae</taxon>
        <taxon>Paractinoplanes</taxon>
    </lineage>
</organism>
<accession>A0ABW6W6T3</accession>
<dbReference type="EMBL" id="JBIAZU010000001">
    <property type="protein sequence ID" value="MFF5289017.1"/>
    <property type="molecule type" value="Genomic_DNA"/>
</dbReference>
<sequence>MRTTSGPATSIERLTCTYLVPADHRDPAPLAARLDAVAGARLAGTLADALDAALDPADPSVWVIDRLELSVSLPGDVDDLDLLARLWARGIADRIAAVVAGALDLPGVRRFPHRAGYLAAFAAALAAGDAHTRWEYATFAGLAAAPPGQALVGAAGALGVPVLDVIEVLARTRRLDSVLDRLGAAAAPLWRALMPAAAPAVAVDAPTLAAVWARRAVLAGRPDPSGPVARLRLLGVVRAGTGRALDPQRLVAAVDQVVSLLDRFPSADVPDSAVPPGLGPLVARPQWTDPWSDIPAAGDSATPAAPEPASPTSLVCPYAGVLLIVPDLLAAGLSPAPEAAEWRLRVLARCLGARLAAEALDDAALRLIAGVPPPGPRPGIPVVPGLPTPSPSDAAFLGADPAGAVIALLAHAGVRLFAQHLAGFGNASLEHLHTNVYGVPGTVTVRPELIDVALEPAPLQVLLDLAGLDELVCPLPWLGADLVVRQADR</sequence>
<comment type="caution">
    <text evidence="1">The sequence shown here is derived from an EMBL/GenBank/DDBJ whole genome shotgun (WGS) entry which is preliminary data.</text>
</comment>
<evidence type="ECO:0000313" key="2">
    <source>
        <dbReference type="Proteomes" id="UP001602245"/>
    </source>
</evidence>
<dbReference type="Proteomes" id="UP001602245">
    <property type="component" value="Unassembled WGS sequence"/>
</dbReference>
<reference evidence="1 2" key="1">
    <citation type="submission" date="2024-10" db="EMBL/GenBank/DDBJ databases">
        <title>The Natural Products Discovery Center: Release of the First 8490 Sequenced Strains for Exploring Actinobacteria Biosynthetic Diversity.</title>
        <authorList>
            <person name="Kalkreuter E."/>
            <person name="Kautsar S.A."/>
            <person name="Yang D."/>
            <person name="Bader C.D."/>
            <person name="Teijaro C.N."/>
            <person name="Fluegel L."/>
            <person name="Davis C.M."/>
            <person name="Simpson J.R."/>
            <person name="Lauterbach L."/>
            <person name="Steele A.D."/>
            <person name="Gui C."/>
            <person name="Meng S."/>
            <person name="Li G."/>
            <person name="Viehrig K."/>
            <person name="Ye F."/>
            <person name="Su P."/>
            <person name="Kiefer A.F."/>
            <person name="Nichols A."/>
            <person name="Cepeda A.J."/>
            <person name="Yan W."/>
            <person name="Fan B."/>
            <person name="Jiang Y."/>
            <person name="Adhikari A."/>
            <person name="Zheng C.-J."/>
            <person name="Schuster L."/>
            <person name="Cowan T.M."/>
            <person name="Smanski M.J."/>
            <person name="Chevrette M.G."/>
            <person name="De Carvalho L.P.S."/>
            <person name="Shen B."/>
        </authorList>
    </citation>
    <scope>NUCLEOTIDE SEQUENCE [LARGE SCALE GENOMIC DNA]</scope>
    <source>
        <strain evidence="1 2">NPDC000087</strain>
    </source>
</reference>
<evidence type="ECO:0000313" key="1">
    <source>
        <dbReference type="EMBL" id="MFF5289017.1"/>
    </source>
</evidence>
<proteinExistence type="predicted"/>
<protein>
    <submittedName>
        <fullName evidence="1">Uncharacterized protein</fullName>
    </submittedName>
</protein>
<gene>
    <name evidence="1" type="ORF">ACFY35_06245</name>
</gene>
<name>A0ABW6W6T3_9ACTN</name>
<dbReference type="RefSeq" id="WP_020509362.1">
    <property type="nucleotide sequence ID" value="NZ_JBIAZU010000001.1"/>
</dbReference>
<keyword evidence="2" id="KW-1185">Reference proteome</keyword>